<dbReference type="Pfam" id="PF05977">
    <property type="entry name" value="MFS_3"/>
    <property type="match status" value="1"/>
</dbReference>
<comment type="caution">
    <text evidence="8">The sequence shown here is derived from an EMBL/GenBank/DDBJ whole genome shotgun (WGS) entry which is preliminary data.</text>
</comment>
<evidence type="ECO:0000256" key="2">
    <source>
        <dbReference type="ARBA" id="ARBA00022448"/>
    </source>
</evidence>
<evidence type="ECO:0000256" key="1">
    <source>
        <dbReference type="ARBA" id="ARBA00004651"/>
    </source>
</evidence>
<protein>
    <submittedName>
        <fullName evidence="8">MFS transporter</fullName>
    </submittedName>
</protein>
<gene>
    <name evidence="8" type="ORF">HIJ39_20490</name>
</gene>
<dbReference type="RefSeq" id="WP_169102897.1">
    <property type="nucleotide sequence ID" value="NZ_JABBVZ010000136.1"/>
</dbReference>
<dbReference type="SUPFAM" id="SSF103473">
    <property type="entry name" value="MFS general substrate transporter"/>
    <property type="match status" value="1"/>
</dbReference>
<evidence type="ECO:0000256" key="3">
    <source>
        <dbReference type="ARBA" id="ARBA00022475"/>
    </source>
</evidence>
<keyword evidence="2" id="KW-0813">Transport</keyword>
<sequence>MKVNAFWTLIRHHTQIRRLWLSESIAAFGDYFLNIALMWYVFVRTGSGLALGLVAVVSFVPAVTLGPWLGAIGDRYNRKTLMVISNLSGSVLVAVLSFIVLIGYRAIWPIYGAMLLMSVTSALYNPARAGIIPEIVQPDQLVEVQVLLSTSRQTARVIGSSLGGFVISVAGAAPTMALDFIALILAALILTRIAYQSSVQSDVKPNKSAERTINDAWRWIRTQPTLLVMSLIGMVSNIALGPVNILPAMLIRGSFHASAAALGRFDAAIGVGMIAGGLVIGVVVISRVGLLLSAALAAQGLGILLVAVSPTVNVADIGNLVLGVGLIGANAPSQAMMQTIIPPDMLGRVFALFGAINALAIPITYGGVGAVGDWIGPQRAYGLAATLMVLCAVAGLATPGIRHFTKPSQPNMEAYAGAKEGRTAGNNE</sequence>
<feature type="transmembrane region" description="Helical" evidence="7">
    <location>
        <begin position="48"/>
        <end position="69"/>
    </location>
</feature>
<keyword evidence="4 7" id="KW-0812">Transmembrane</keyword>
<dbReference type="InterPro" id="IPR036259">
    <property type="entry name" value="MFS_trans_sf"/>
</dbReference>
<dbReference type="InterPro" id="IPR010290">
    <property type="entry name" value="TM_effector"/>
</dbReference>
<feature type="transmembrane region" description="Helical" evidence="7">
    <location>
        <begin position="290"/>
        <end position="308"/>
    </location>
</feature>
<proteinExistence type="predicted"/>
<reference evidence="8 9" key="1">
    <citation type="submission" date="2020-04" db="EMBL/GenBank/DDBJ databases">
        <authorList>
            <person name="Zhang R."/>
            <person name="Schippers A."/>
        </authorList>
    </citation>
    <scope>NUCLEOTIDE SEQUENCE [LARGE SCALE GENOMIC DNA]</scope>
    <source>
        <strain evidence="8 9">DSM 109850</strain>
    </source>
</reference>
<dbReference type="GO" id="GO:0005886">
    <property type="term" value="C:plasma membrane"/>
    <property type="evidence" value="ECO:0007669"/>
    <property type="project" value="UniProtKB-SubCell"/>
</dbReference>
<organism evidence="8 9">
    <name type="scientific">Sulfobacillus harzensis</name>
    <dbReference type="NCBI Taxonomy" id="2729629"/>
    <lineage>
        <taxon>Bacteria</taxon>
        <taxon>Bacillati</taxon>
        <taxon>Bacillota</taxon>
        <taxon>Clostridia</taxon>
        <taxon>Eubacteriales</taxon>
        <taxon>Clostridiales Family XVII. Incertae Sedis</taxon>
        <taxon>Sulfobacillus</taxon>
    </lineage>
</organism>
<feature type="transmembrane region" description="Helical" evidence="7">
    <location>
        <begin position="226"/>
        <end position="247"/>
    </location>
</feature>
<keyword evidence="9" id="KW-1185">Reference proteome</keyword>
<evidence type="ECO:0000256" key="5">
    <source>
        <dbReference type="ARBA" id="ARBA00022989"/>
    </source>
</evidence>
<dbReference type="AlphaFoldDB" id="A0A7Y0L8Y8"/>
<accession>A0A7Y0L8Y8</accession>
<comment type="subcellular location">
    <subcellularLocation>
        <location evidence="1">Cell membrane</location>
        <topology evidence="1">Multi-pass membrane protein</topology>
    </subcellularLocation>
</comment>
<feature type="transmembrane region" description="Helical" evidence="7">
    <location>
        <begin position="380"/>
        <end position="401"/>
    </location>
</feature>
<feature type="transmembrane region" description="Helical" evidence="7">
    <location>
        <begin position="267"/>
        <end position="285"/>
    </location>
</feature>
<feature type="transmembrane region" description="Helical" evidence="7">
    <location>
        <begin position="345"/>
        <end position="368"/>
    </location>
</feature>
<dbReference type="PANTHER" id="PTHR23513">
    <property type="entry name" value="INTEGRAL MEMBRANE EFFLUX PROTEIN-RELATED"/>
    <property type="match status" value="1"/>
</dbReference>
<name>A0A7Y0L8Y8_9FIRM</name>
<feature type="transmembrane region" description="Helical" evidence="7">
    <location>
        <begin position="165"/>
        <end position="190"/>
    </location>
</feature>
<evidence type="ECO:0000256" key="6">
    <source>
        <dbReference type="ARBA" id="ARBA00023136"/>
    </source>
</evidence>
<evidence type="ECO:0000313" key="9">
    <source>
        <dbReference type="Proteomes" id="UP000533476"/>
    </source>
</evidence>
<keyword evidence="3" id="KW-1003">Cell membrane</keyword>
<evidence type="ECO:0000256" key="4">
    <source>
        <dbReference type="ARBA" id="ARBA00022692"/>
    </source>
</evidence>
<keyword evidence="5 7" id="KW-1133">Transmembrane helix</keyword>
<feature type="transmembrane region" description="Helical" evidence="7">
    <location>
        <begin position="20"/>
        <end position="42"/>
    </location>
</feature>
<evidence type="ECO:0000313" key="8">
    <source>
        <dbReference type="EMBL" id="NMP24690.1"/>
    </source>
</evidence>
<dbReference type="Gene3D" id="1.20.1250.20">
    <property type="entry name" value="MFS general substrate transporter like domains"/>
    <property type="match status" value="1"/>
</dbReference>
<keyword evidence="6 7" id="KW-0472">Membrane</keyword>
<dbReference type="EMBL" id="JABBVZ010000136">
    <property type="protein sequence ID" value="NMP24690.1"/>
    <property type="molecule type" value="Genomic_DNA"/>
</dbReference>
<dbReference type="Proteomes" id="UP000533476">
    <property type="component" value="Unassembled WGS sequence"/>
</dbReference>
<evidence type="ECO:0000256" key="7">
    <source>
        <dbReference type="SAM" id="Phobius"/>
    </source>
</evidence>
<dbReference type="CDD" id="cd06173">
    <property type="entry name" value="MFS_MefA_like"/>
    <property type="match status" value="1"/>
</dbReference>
<dbReference type="PANTHER" id="PTHR23513:SF6">
    <property type="entry name" value="MAJOR FACILITATOR SUPERFAMILY ASSOCIATED DOMAIN-CONTAINING PROTEIN"/>
    <property type="match status" value="1"/>
</dbReference>
<feature type="transmembrane region" description="Helical" evidence="7">
    <location>
        <begin position="81"/>
        <end position="107"/>
    </location>
</feature>